<protein>
    <submittedName>
        <fullName evidence="1">Uncharacterized protein</fullName>
    </submittedName>
</protein>
<accession>A0A6A5TEM7</accession>
<evidence type="ECO:0000313" key="1">
    <source>
        <dbReference type="EMBL" id="KAF1951071.1"/>
    </source>
</evidence>
<evidence type="ECO:0000313" key="2">
    <source>
        <dbReference type="Proteomes" id="UP000800035"/>
    </source>
</evidence>
<sequence length="221" mass="25532">MSLIFRRERGDLERANSCPSCQSLSLYPTSIVTQCQACGTIFQRIQDATDSKEDSITTSRRLLDDYSKTSNFRSASSWERAAAEAPCAMSPPSFENGQVSDDDDISMFRIVRIVSGPPINRTKRVWCDISARVWFYNDHSREQRRGWCYIENDDTMIVESHNDRNLIVFSRHIGPEDDGFQFTSTSFLWREAGDVGGWDFEFRSKDDLLIIWHRIKMLGLF</sequence>
<keyword evidence="2" id="KW-1185">Reference proteome</keyword>
<proteinExistence type="predicted"/>
<gene>
    <name evidence="1" type="ORF">CC80DRAFT_509198</name>
</gene>
<dbReference type="AlphaFoldDB" id="A0A6A5TEM7"/>
<reference evidence="1" key="1">
    <citation type="journal article" date="2020" name="Stud. Mycol.">
        <title>101 Dothideomycetes genomes: a test case for predicting lifestyles and emergence of pathogens.</title>
        <authorList>
            <person name="Haridas S."/>
            <person name="Albert R."/>
            <person name="Binder M."/>
            <person name="Bloem J."/>
            <person name="Labutti K."/>
            <person name="Salamov A."/>
            <person name="Andreopoulos B."/>
            <person name="Baker S."/>
            <person name="Barry K."/>
            <person name="Bills G."/>
            <person name="Bluhm B."/>
            <person name="Cannon C."/>
            <person name="Castanera R."/>
            <person name="Culley D."/>
            <person name="Daum C."/>
            <person name="Ezra D."/>
            <person name="Gonzalez J."/>
            <person name="Henrissat B."/>
            <person name="Kuo A."/>
            <person name="Liang C."/>
            <person name="Lipzen A."/>
            <person name="Lutzoni F."/>
            <person name="Magnuson J."/>
            <person name="Mondo S."/>
            <person name="Nolan M."/>
            <person name="Ohm R."/>
            <person name="Pangilinan J."/>
            <person name="Park H.-J."/>
            <person name="Ramirez L."/>
            <person name="Alfaro M."/>
            <person name="Sun H."/>
            <person name="Tritt A."/>
            <person name="Yoshinaga Y."/>
            <person name="Zwiers L.-H."/>
            <person name="Turgeon B."/>
            <person name="Goodwin S."/>
            <person name="Spatafora J."/>
            <person name="Crous P."/>
            <person name="Grigoriev I."/>
        </authorList>
    </citation>
    <scope>NUCLEOTIDE SEQUENCE</scope>
    <source>
        <strain evidence="1">CBS 675.92</strain>
    </source>
</reference>
<name>A0A6A5TEM7_9PLEO</name>
<dbReference type="EMBL" id="ML977020">
    <property type="protein sequence ID" value="KAF1951071.1"/>
    <property type="molecule type" value="Genomic_DNA"/>
</dbReference>
<organism evidence="1 2">
    <name type="scientific">Byssothecium circinans</name>
    <dbReference type="NCBI Taxonomy" id="147558"/>
    <lineage>
        <taxon>Eukaryota</taxon>
        <taxon>Fungi</taxon>
        <taxon>Dikarya</taxon>
        <taxon>Ascomycota</taxon>
        <taxon>Pezizomycotina</taxon>
        <taxon>Dothideomycetes</taxon>
        <taxon>Pleosporomycetidae</taxon>
        <taxon>Pleosporales</taxon>
        <taxon>Massarineae</taxon>
        <taxon>Massarinaceae</taxon>
        <taxon>Byssothecium</taxon>
    </lineage>
</organism>
<dbReference type="Proteomes" id="UP000800035">
    <property type="component" value="Unassembled WGS sequence"/>
</dbReference>